<dbReference type="Pfam" id="PF02868">
    <property type="entry name" value="Peptidase_M4_C"/>
    <property type="match status" value="1"/>
</dbReference>
<dbReference type="STRING" id="1163407.UU7_17242"/>
<name>I4VKZ6_9GAMM</name>
<evidence type="ECO:0000256" key="2">
    <source>
        <dbReference type="ARBA" id="ARBA00022801"/>
    </source>
</evidence>
<evidence type="ECO:0000313" key="7">
    <source>
        <dbReference type="Proteomes" id="UP000003226"/>
    </source>
</evidence>
<dbReference type="PANTHER" id="PTHR33794:SF1">
    <property type="entry name" value="BACILLOLYSIN"/>
    <property type="match status" value="1"/>
</dbReference>
<dbReference type="EMBL" id="AJXT01000117">
    <property type="protein sequence ID" value="EIL87887.1"/>
    <property type="molecule type" value="Genomic_DNA"/>
</dbReference>
<dbReference type="InterPro" id="IPR027268">
    <property type="entry name" value="Peptidase_M4/M1_CTD_sf"/>
</dbReference>
<dbReference type="SUPFAM" id="SSF55486">
    <property type="entry name" value="Metalloproteases ('zincins'), catalytic domain"/>
    <property type="match status" value="1"/>
</dbReference>
<evidence type="ECO:0000256" key="3">
    <source>
        <dbReference type="ARBA" id="ARBA00022833"/>
    </source>
</evidence>
<feature type="non-terminal residue" evidence="6">
    <location>
        <position position="1"/>
    </location>
</feature>
<dbReference type="RefSeq" id="WP_007810848.1">
    <property type="nucleotide sequence ID" value="NZ_AJXT01000117.1"/>
</dbReference>
<dbReference type="InterPro" id="IPR050728">
    <property type="entry name" value="Zinc_Metalloprotease_M4"/>
</dbReference>
<proteinExistence type="predicted"/>
<gene>
    <name evidence="6" type="ORF">UU7_17242</name>
</gene>
<keyword evidence="1" id="KW-0645">Protease</keyword>
<dbReference type="Proteomes" id="UP000003226">
    <property type="component" value="Unassembled WGS sequence"/>
</dbReference>
<evidence type="ECO:0000256" key="4">
    <source>
        <dbReference type="ARBA" id="ARBA00023049"/>
    </source>
</evidence>
<evidence type="ECO:0000313" key="6">
    <source>
        <dbReference type="EMBL" id="EIL87887.1"/>
    </source>
</evidence>
<protein>
    <submittedName>
        <fullName evidence="6">Peptidase M4, thermolysin</fullName>
    </submittedName>
</protein>
<accession>I4VKZ6</accession>
<dbReference type="GO" id="GO:0004222">
    <property type="term" value="F:metalloendopeptidase activity"/>
    <property type="evidence" value="ECO:0007669"/>
    <property type="project" value="InterPro"/>
</dbReference>
<keyword evidence="7" id="KW-1185">Reference proteome</keyword>
<organism evidence="6 7">
    <name type="scientific">Rhodanobacter spathiphylli B39</name>
    <dbReference type="NCBI Taxonomy" id="1163407"/>
    <lineage>
        <taxon>Bacteria</taxon>
        <taxon>Pseudomonadati</taxon>
        <taxon>Pseudomonadota</taxon>
        <taxon>Gammaproteobacteria</taxon>
        <taxon>Lysobacterales</taxon>
        <taxon>Rhodanobacteraceae</taxon>
        <taxon>Rhodanobacter</taxon>
    </lineage>
</organism>
<feature type="domain" description="Peptidase M4 C-terminal" evidence="5">
    <location>
        <begin position="1"/>
        <end position="75"/>
    </location>
</feature>
<keyword evidence="3" id="KW-0862">Zinc</keyword>
<evidence type="ECO:0000256" key="1">
    <source>
        <dbReference type="ARBA" id="ARBA00022670"/>
    </source>
</evidence>
<dbReference type="PANTHER" id="PTHR33794">
    <property type="entry name" value="BACILLOLYSIN"/>
    <property type="match status" value="1"/>
</dbReference>
<keyword evidence="4" id="KW-0482">Metalloprotease</keyword>
<dbReference type="OrthoDB" id="5378341at2"/>
<reference evidence="6 7" key="1">
    <citation type="journal article" date="2012" name="J. Bacteriol.">
        <title>Genome sequences for six rhodanobacter strains, isolated from soils and the terrestrial subsurface, with variable denitrification capabilities.</title>
        <authorList>
            <person name="Kostka J.E."/>
            <person name="Green S.J."/>
            <person name="Rishishwar L."/>
            <person name="Prakash O."/>
            <person name="Katz L.S."/>
            <person name="Marino-Ramirez L."/>
            <person name="Jordan I.K."/>
            <person name="Munk C."/>
            <person name="Ivanova N."/>
            <person name="Mikhailova N."/>
            <person name="Watson D.B."/>
            <person name="Brown S.D."/>
            <person name="Palumbo A.V."/>
            <person name="Brooks S.C."/>
        </authorList>
    </citation>
    <scope>NUCLEOTIDE SEQUENCE [LARGE SCALE GENOMIC DNA]</scope>
    <source>
        <strain evidence="6 7">B39</strain>
    </source>
</reference>
<comment type="caution">
    <text evidence="6">The sequence shown here is derived from an EMBL/GenBank/DDBJ whole genome shotgun (WGS) entry which is preliminary data.</text>
</comment>
<dbReference type="GO" id="GO:0006508">
    <property type="term" value="P:proteolysis"/>
    <property type="evidence" value="ECO:0007669"/>
    <property type="project" value="UniProtKB-KW"/>
</dbReference>
<evidence type="ECO:0000259" key="5">
    <source>
        <dbReference type="Pfam" id="PF02868"/>
    </source>
</evidence>
<dbReference type="Gene3D" id="1.10.390.10">
    <property type="entry name" value="Neutral Protease Domain 2"/>
    <property type="match status" value="1"/>
</dbReference>
<dbReference type="eggNOG" id="COG3227">
    <property type="taxonomic scope" value="Bacteria"/>
</dbReference>
<sequence>DVHYSSGVYNKAFCLLAKTSGWDVKKAFQAFALANKSYWTATSTFNSGACGVESAATDLGYNANDVITAFTGVGVTCPG</sequence>
<dbReference type="AlphaFoldDB" id="I4VKZ6"/>
<dbReference type="InterPro" id="IPR001570">
    <property type="entry name" value="Peptidase_M4_C_domain"/>
</dbReference>
<feature type="non-terminal residue" evidence="6">
    <location>
        <position position="79"/>
    </location>
</feature>
<keyword evidence="2" id="KW-0378">Hydrolase</keyword>